<dbReference type="PIRSF" id="PIRSF000189">
    <property type="entry name" value="D-aa_oxidase"/>
    <property type="match status" value="1"/>
</dbReference>
<dbReference type="GO" id="GO:0003884">
    <property type="term" value="F:D-amino-acid oxidase activity"/>
    <property type="evidence" value="ECO:0007669"/>
    <property type="project" value="InterPro"/>
</dbReference>
<proteinExistence type="inferred from homology"/>
<dbReference type="Proteomes" id="UP001275084">
    <property type="component" value="Unassembled WGS sequence"/>
</dbReference>
<feature type="binding site" evidence="6">
    <location>
        <position position="309"/>
    </location>
    <ligand>
        <name>D-dopa</name>
        <dbReference type="ChEBI" id="CHEBI:149689"/>
    </ligand>
</feature>
<evidence type="ECO:0000259" key="8">
    <source>
        <dbReference type="Pfam" id="PF01266"/>
    </source>
</evidence>
<reference evidence="9" key="2">
    <citation type="submission" date="2023-06" db="EMBL/GenBank/DDBJ databases">
        <authorList>
            <consortium name="Lawrence Berkeley National Laboratory"/>
            <person name="Haridas S."/>
            <person name="Hensen N."/>
            <person name="Bonometti L."/>
            <person name="Westerberg I."/>
            <person name="Brannstrom I.O."/>
            <person name="Guillou S."/>
            <person name="Cros-Aarteil S."/>
            <person name="Calhoun S."/>
            <person name="Kuo A."/>
            <person name="Mondo S."/>
            <person name="Pangilinan J."/>
            <person name="Riley R."/>
            <person name="Labutti K."/>
            <person name="Andreopoulos B."/>
            <person name="Lipzen A."/>
            <person name="Chen C."/>
            <person name="Yanf M."/>
            <person name="Daum C."/>
            <person name="Ng V."/>
            <person name="Clum A."/>
            <person name="Steindorff A."/>
            <person name="Ohm R."/>
            <person name="Martin F."/>
            <person name="Silar P."/>
            <person name="Natvig D."/>
            <person name="Lalanne C."/>
            <person name="Gautier V."/>
            <person name="Ament-Velasquez S.L."/>
            <person name="Kruys A."/>
            <person name="Hutchinson M.I."/>
            <person name="Powell A.J."/>
            <person name="Barry K."/>
            <person name="Miller A.N."/>
            <person name="Grigoriev I.V."/>
            <person name="Debuchy R."/>
            <person name="Gladieux P."/>
            <person name="Thoren M.H."/>
            <person name="Johannesson H."/>
        </authorList>
    </citation>
    <scope>NUCLEOTIDE SEQUENCE</scope>
    <source>
        <strain evidence="9">CBS 955.72</strain>
    </source>
</reference>
<reference evidence="9" key="1">
    <citation type="journal article" date="2023" name="Mol. Phylogenet. Evol.">
        <title>Genome-scale phylogeny and comparative genomics of the fungal order Sordariales.</title>
        <authorList>
            <person name="Hensen N."/>
            <person name="Bonometti L."/>
            <person name="Westerberg I."/>
            <person name="Brannstrom I.O."/>
            <person name="Guillou S."/>
            <person name="Cros-Aarteil S."/>
            <person name="Calhoun S."/>
            <person name="Haridas S."/>
            <person name="Kuo A."/>
            <person name="Mondo S."/>
            <person name="Pangilinan J."/>
            <person name="Riley R."/>
            <person name="LaButti K."/>
            <person name="Andreopoulos B."/>
            <person name="Lipzen A."/>
            <person name="Chen C."/>
            <person name="Yan M."/>
            <person name="Daum C."/>
            <person name="Ng V."/>
            <person name="Clum A."/>
            <person name="Steindorff A."/>
            <person name="Ohm R.A."/>
            <person name="Martin F."/>
            <person name="Silar P."/>
            <person name="Natvig D.O."/>
            <person name="Lalanne C."/>
            <person name="Gautier V."/>
            <person name="Ament-Velasquez S.L."/>
            <person name="Kruys A."/>
            <person name="Hutchinson M.I."/>
            <person name="Powell A.J."/>
            <person name="Barry K."/>
            <person name="Miller A.N."/>
            <person name="Grigoriev I.V."/>
            <person name="Debuchy R."/>
            <person name="Gladieux P."/>
            <person name="Hiltunen Thoren M."/>
            <person name="Johannesson H."/>
        </authorList>
    </citation>
    <scope>NUCLEOTIDE SEQUENCE</scope>
    <source>
        <strain evidence="9">CBS 955.72</strain>
    </source>
</reference>
<dbReference type="SUPFAM" id="SSF54373">
    <property type="entry name" value="FAD-linked reductases, C-terminal domain"/>
    <property type="match status" value="1"/>
</dbReference>
<dbReference type="InterPro" id="IPR023209">
    <property type="entry name" value="DAO"/>
</dbReference>
<dbReference type="Pfam" id="PF01266">
    <property type="entry name" value="DAO"/>
    <property type="match status" value="1"/>
</dbReference>
<evidence type="ECO:0000256" key="4">
    <source>
        <dbReference type="ARBA" id="ARBA00022827"/>
    </source>
</evidence>
<protein>
    <submittedName>
        <fullName evidence="9">Amino acid oxidase</fullName>
    </submittedName>
</protein>
<keyword evidence="10" id="KW-1185">Reference proteome</keyword>
<gene>
    <name evidence="9" type="ORF">B0T25DRAFT_12271</name>
</gene>
<dbReference type="PANTHER" id="PTHR11530">
    <property type="entry name" value="D-AMINO ACID OXIDASE"/>
    <property type="match status" value="1"/>
</dbReference>
<dbReference type="Gene3D" id="3.30.9.10">
    <property type="entry name" value="D-Amino Acid Oxidase, subunit A, domain 2"/>
    <property type="match status" value="1"/>
</dbReference>
<sequence>MSKHLVVVGAGVIGLSSALLLQEEGYSVTIIARDLPAPFETIDPQEQINYTSPWGGAHNRWIPPNPTTGENTREYALSQATYARMSALNKSDHATSGITFMKGIEYLEAPPPDYISLTADRASELNIPGFRLLEPSEFPDDRVKWGCEYDTWCVNPMVYCCFLLRRFAIRGGRIRKRSIRAPVEVFSLPASELGFPDNDSTKIDAVVNATGIGFGDPDVFVTRGQMCLVANACDATVTRQNADGGWCYCVPRGFDGGTVIGGNREPDNWATTASAEVREAILRGFAATYPSILGAGGELNVIADIVGRRPTRKGGPRLEGEVVKGAGLVFHAYGLGGRGYELSWGTAQEVVKGVRQYLAERVV</sequence>
<dbReference type="EMBL" id="JAUIQD010000001">
    <property type="protein sequence ID" value="KAK3362668.1"/>
    <property type="molecule type" value="Genomic_DNA"/>
</dbReference>
<feature type="binding site" evidence="6">
    <location>
        <position position="210"/>
    </location>
    <ligand>
        <name>FAD</name>
        <dbReference type="ChEBI" id="CHEBI:57692"/>
    </ligand>
</feature>
<dbReference type="InterPro" id="IPR006076">
    <property type="entry name" value="FAD-dep_OxRdtase"/>
</dbReference>
<evidence type="ECO:0000313" key="10">
    <source>
        <dbReference type="Proteomes" id="UP001275084"/>
    </source>
</evidence>
<keyword evidence="3" id="KW-0285">Flavoprotein</keyword>
<evidence type="ECO:0000256" key="1">
    <source>
        <dbReference type="ARBA" id="ARBA00001974"/>
    </source>
</evidence>
<feature type="binding site" evidence="6">
    <location>
        <position position="337"/>
    </location>
    <ligand>
        <name>D-dopa</name>
        <dbReference type="ChEBI" id="CHEBI:149689"/>
    </ligand>
</feature>
<comment type="caution">
    <text evidence="9">The sequence shown here is derived from an EMBL/GenBank/DDBJ whole genome shotgun (WGS) entry which is preliminary data.</text>
</comment>
<evidence type="ECO:0000256" key="6">
    <source>
        <dbReference type="PIRSR" id="PIRSR000189-1"/>
    </source>
</evidence>
<keyword evidence="7" id="KW-0732">Signal</keyword>
<dbReference type="PANTHER" id="PTHR11530:SF26">
    <property type="entry name" value="FAD DEPENDENT OXIDOREDUCTASE SUPERFAMILY (AFU_ORTHOLOGUE AFUA_5G13940)"/>
    <property type="match status" value="1"/>
</dbReference>
<comment type="cofactor">
    <cofactor evidence="1 6">
        <name>FAD</name>
        <dbReference type="ChEBI" id="CHEBI:57692"/>
    </cofactor>
</comment>
<dbReference type="GO" id="GO:0005737">
    <property type="term" value="C:cytoplasm"/>
    <property type="evidence" value="ECO:0007669"/>
    <property type="project" value="TreeGrafter"/>
</dbReference>
<feature type="signal peptide" evidence="7">
    <location>
        <begin position="1"/>
        <end position="18"/>
    </location>
</feature>
<evidence type="ECO:0000256" key="7">
    <source>
        <dbReference type="SAM" id="SignalP"/>
    </source>
</evidence>
<organism evidence="9 10">
    <name type="scientific">Lasiosphaeria hispida</name>
    <dbReference type="NCBI Taxonomy" id="260671"/>
    <lineage>
        <taxon>Eukaryota</taxon>
        <taxon>Fungi</taxon>
        <taxon>Dikarya</taxon>
        <taxon>Ascomycota</taxon>
        <taxon>Pezizomycotina</taxon>
        <taxon>Sordariomycetes</taxon>
        <taxon>Sordariomycetidae</taxon>
        <taxon>Sordariales</taxon>
        <taxon>Lasiosphaeriaceae</taxon>
        <taxon>Lasiosphaeria</taxon>
    </lineage>
</organism>
<comment type="similarity">
    <text evidence="2">Belongs to the DAMOX/DASOX family.</text>
</comment>
<evidence type="ECO:0000256" key="3">
    <source>
        <dbReference type="ARBA" id="ARBA00022630"/>
    </source>
</evidence>
<keyword evidence="5" id="KW-0560">Oxidoreductase</keyword>
<keyword evidence="4 6" id="KW-0274">FAD</keyword>
<dbReference type="GO" id="GO:0019478">
    <property type="term" value="P:D-amino acid catabolic process"/>
    <property type="evidence" value="ECO:0007669"/>
    <property type="project" value="TreeGrafter"/>
</dbReference>
<evidence type="ECO:0000256" key="2">
    <source>
        <dbReference type="ARBA" id="ARBA00006730"/>
    </source>
</evidence>
<dbReference type="Gene3D" id="3.40.50.720">
    <property type="entry name" value="NAD(P)-binding Rossmann-like Domain"/>
    <property type="match status" value="1"/>
</dbReference>
<evidence type="ECO:0000256" key="5">
    <source>
        <dbReference type="ARBA" id="ARBA00023002"/>
    </source>
</evidence>
<evidence type="ECO:0000313" key="9">
    <source>
        <dbReference type="EMBL" id="KAK3362668.1"/>
    </source>
</evidence>
<feature type="chain" id="PRO_5042599032" evidence="7">
    <location>
        <begin position="19"/>
        <end position="363"/>
    </location>
</feature>
<feature type="domain" description="FAD dependent oxidoreductase" evidence="8">
    <location>
        <begin position="5"/>
        <end position="351"/>
    </location>
</feature>
<accession>A0AAJ0HTZ9</accession>
<dbReference type="GO" id="GO:0071949">
    <property type="term" value="F:FAD binding"/>
    <property type="evidence" value="ECO:0007669"/>
    <property type="project" value="InterPro"/>
</dbReference>
<dbReference type="AlphaFoldDB" id="A0AAJ0HTZ9"/>
<feature type="binding site" evidence="6">
    <location>
        <begin position="51"/>
        <end position="52"/>
    </location>
    <ligand>
        <name>FAD</name>
        <dbReference type="ChEBI" id="CHEBI:57692"/>
    </ligand>
</feature>
<name>A0AAJ0HTZ9_9PEZI</name>
<dbReference type="SUPFAM" id="SSF51971">
    <property type="entry name" value="Nucleotide-binding domain"/>
    <property type="match status" value="1"/>
</dbReference>